<dbReference type="InterPro" id="IPR001878">
    <property type="entry name" value="Znf_CCHC"/>
</dbReference>
<keyword evidence="1" id="KW-0862">Zinc</keyword>
<dbReference type="SUPFAM" id="SSF56219">
    <property type="entry name" value="DNase I-like"/>
    <property type="match status" value="1"/>
</dbReference>
<feature type="compositionally biased region" description="Basic and acidic residues" evidence="2">
    <location>
        <begin position="133"/>
        <end position="164"/>
    </location>
</feature>
<dbReference type="Proteomes" id="UP001633002">
    <property type="component" value="Unassembled WGS sequence"/>
</dbReference>
<sequence length="899" mass="100741">MDSDLSALAEQIAKNSEEARRLQHLFQLKQARQSTPTVVANQGASISQGGSLPTAHAVQRALLMEKNKHITANTTNTSNSSGTVPGQGQGSIKNVGPSPRLRPNLHTTPPTAQPTPNPGGTPGQGAGAGAHARRPDDRQTAARSAAEQRARARESAKVARERRERAWVSATRSLECIKKNVDRFQKEDENLEKPYPELDADLEIADLDEEVRESFKALRKDNPVDETKKSVKFTLNSKMLRNRLAYLRDHAFILYTVDILPSRDVVVDWTEVILKQQLGINVTRVRVLNKHCFLITVDDKVDSDDILLATPLYLGGNHMVFALPWTPLFNPADISSSKVPVWVELPHVFPGVEAFGEQLLSQIGEVLHTNTRHEDCKFHSVKGCLLLDLREELPESIEIEDEVTMESYHQKIVYSSMPDACFFCHQRGHTIRNCQERRNRRGNQVQTQGRADQATAGPEKNTGNNRELFQTVRGRKSNREVSKQVATPNPYDALNNLQEDDLSSDDEDNTAEATTAVQVPLVAAPTPGLTFDNHTLKTGINTHQTSSSNSAGEMEIETDPAKLKRTRDEAEKIDTPLGAQAAVGKGNVLQKQRNRRRLTKVKTWVKQQGSDLAAIMIQEMRIKEELTTRRLFELAESDNFVVDYTNEGKAGAAVVLLRPDWQIILRGMKGDGTLTWMQVRTEKGILGLASVHGPRDRTSRKRLWESMENTWDPGTWILSGDWNSVETPADSEGDSPIQHGGEWRKWQSFLAHQDLKDGWIEAASRTGPHFTREQMVNGRHDKARLDRIYYSKCEHLTGLVLKAKHDETIKLSDHKPVLLHFQKWEIGQKRRSTYFKPPPDLLTDPAIIREIKAIWNTTCDVGEDPRRRWDRNWGGGGKKEADAEDQGAPGRAVEGSGKD</sequence>
<keyword evidence="1" id="KW-0479">Metal-binding</keyword>
<feature type="compositionally biased region" description="Acidic residues" evidence="2">
    <location>
        <begin position="498"/>
        <end position="510"/>
    </location>
</feature>
<gene>
    <name evidence="4" type="ORF">R1sor_012552</name>
</gene>
<dbReference type="InterPro" id="IPR036691">
    <property type="entry name" value="Endo/exonu/phosph_ase_sf"/>
</dbReference>
<dbReference type="AlphaFoldDB" id="A0ABD3I5A5"/>
<feature type="region of interest" description="Disordered" evidence="2">
    <location>
        <begin position="435"/>
        <end position="511"/>
    </location>
</feature>
<evidence type="ECO:0000256" key="1">
    <source>
        <dbReference type="PROSITE-ProRule" id="PRU00047"/>
    </source>
</evidence>
<organism evidence="4 5">
    <name type="scientific">Riccia sorocarpa</name>
    <dbReference type="NCBI Taxonomy" id="122646"/>
    <lineage>
        <taxon>Eukaryota</taxon>
        <taxon>Viridiplantae</taxon>
        <taxon>Streptophyta</taxon>
        <taxon>Embryophyta</taxon>
        <taxon>Marchantiophyta</taxon>
        <taxon>Marchantiopsida</taxon>
        <taxon>Marchantiidae</taxon>
        <taxon>Marchantiales</taxon>
        <taxon>Ricciaceae</taxon>
        <taxon>Riccia</taxon>
    </lineage>
</organism>
<dbReference type="PANTHER" id="PTHR31286:SF180">
    <property type="entry name" value="OS10G0362600 PROTEIN"/>
    <property type="match status" value="1"/>
</dbReference>
<protein>
    <recommendedName>
        <fullName evidence="3">CCHC-type domain-containing protein</fullName>
    </recommendedName>
</protein>
<feature type="region of interest" description="Disordered" evidence="2">
    <location>
        <begin position="72"/>
        <end position="164"/>
    </location>
</feature>
<dbReference type="GO" id="GO:0008270">
    <property type="term" value="F:zinc ion binding"/>
    <property type="evidence" value="ECO:0007669"/>
    <property type="project" value="UniProtKB-KW"/>
</dbReference>
<evidence type="ECO:0000313" key="4">
    <source>
        <dbReference type="EMBL" id="KAL3698476.1"/>
    </source>
</evidence>
<keyword evidence="5" id="KW-1185">Reference proteome</keyword>
<dbReference type="EMBL" id="JBJQOH010000002">
    <property type="protein sequence ID" value="KAL3698476.1"/>
    <property type="molecule type" value="Genomic_DNA"/>
</dbReference>
<feature type="domain" description="CCHC-type" evidence="3">
    <location>
        <begin position="421"/>
        <end position="436"/>
    </location>
</feature>
<dbReference type="PANTHER" id="PTHR31286">
    <property type="entry name" value="GLYCINE-RICH CELL WALL STRUCTURAL PROTEIN 1.8-LIKE"/>
    <property type="match status" value="1"/>
</dbReference>
<keyword evidence="1" id="KW-0863">Zinc-finger</keyword>
<name>A0ABD3I5A5_9MARC</name>
<comment type="caution">
    <text evidence="4">The sequence shown here is derived from an EMBL/GenBank/DDBJ whole genome shotgun (WGS) entry which is preliminary data.</text>
</comment>
<proteinExistence type="predicted"/>
<feature type="compositionally biased region" description="Polar residues" evidence="2">
    <location>
        <begin position="82"/>
        <end position="92"/>
    </location>
</feature>
<evidence type="ECO:0000313" key="5">
    <source>
        <dbReference type="Proteomes" id="UP001633002"/>
    </source>
</evidence>
<evidence type="ECO:0000256" key="2">
    <source>
        <dbReference type="SAM" id="MobiDB-lite"/>
    </source>
</evidence>
<dbReference type="Gene3D" id="3.60.10.10">
    <property type="entry name" value="Endonuclease/exonuclease/phosphatase"/>
    <property type="match status" value="1"/>
</dbReference>
<dbReference type="InterPro" id="IPR036875">
    <property type="entry name" value="Znf_CCHC_sf"/>
</dbReference>
<evidence type="ECO:0000259" key="3">
    <source>
        <dbReference type="PROSITE" id="PS50158"/>
    </source>
</evidence>
<dbReference type="SUPFAM" id="SSF57756">
    <property type="entry name" value="Retrovirus zinc finger-like domains"/>
    <property type="match status" value="1"/>
</dbReference>
<dbReference type="PROSITE" id="PS50158">
    <property type="entry name" value="ZF_CCHC"/>
    <property type="match status" value="1"/>
</dbReference>
<feature type="region of interest" description="Disordered" evidence="2">
    <location>
        <begin position="864"/>
        <end position="899"/>
    </location>
</feature>
<accession>A0ABD3I5A5</accession>
<dbReference type="InterPro" id="IPR040256">
    <property type="entry name" value="At4g02000-like"/>
</dbReference>
<reference evidence="4 5" key="1">
    <citation type="submission" date="2024-09" db="EMBL/GenBank/DDBJ databases">
        <title>Chromosome-scale assembly of Riccia sorocarpa.</title>
        <authorList>
            <person name="Paukszto L."/>
        </authorList>
    </citation>
    <scope>NUCLEOTIDE SEQUENCE [LARGE SCALE GENOMIC DNA]</scope>
    <source>
        <strain evidence="4">LP-2024</strain>
        <tissue evidence="4">Aerial parts of the thallus</tissue>
    </source>
</reference>
<feature type="region of interest" description="Disordered" evidence="2">
    <location>
        <begin position="543"/>
        <end position="564"/>
    </location>
</feature>
<feature type="compositionally biased region" description="Basic and acidic residues" evidence="2">
    <location>
        <begin position="864"/>
        <end position="881"/>
    </location>
</feature>